<reference evidence="3 4" key="1">
    <citation type="journal article" date="2021" name="Int. J. Syst. Evol. Microbiol.">
        <title>Amazonocrinis nigriterrae gen. nov., sp. nov., Atlanticothrix silvestris gen. nov., sp. nov. and Dendronalium phyllosphericum gen. nov., sp. nov., nostocacean cyanobacteria from Brazilian environments.</title>
        <authorList>
            <person name="Alvarenga D.O."/>
            <person name="Andreote A.P.D."/>
            <person name="Branco L.H.Z."/>
            <person name="Delbaje E."/>
            <person name="Cruz R.B."/>
            <person name="Varani A.M."/>
            <person name="Fiore M.F."/>
        </authorList>
    </citation>
    <scope>NUCLEOTIDE SEQUENCE [LARGE SCALE GENOMIC DNA]</scope>
    <source>
        <strain evidence="3 4">CENA357</strain>
    </source>
</reference>
<dbReference type="InterPro" id="IPR005537">
    <property type="entry name" value="RAMP_III_fam"/>
</dbReference>
<feature type="domain" description="CRISPR type III-associated protein" evidence="2">
    <location>
        <begin position="24"/>
        <end position="225"/>
    </location>
</feature>
<organism evidence="3 4">
    <name type="scientific">Atlanticothrix silvestris CENA357</name>
    <dbReference type="NCBI Taxonomy" id="1725252"/>
    <lineage>
        <taxon>Bacteria</taxon>
        <taxon>Bacillati</taxon>
        <taxon>Cyanobacteriota</taxon>
        <taxon>Cyanophyceae</taxon>
        <taxon>Nostocales</taxon>
        <taxon>Nodulariaceae</taxon>
        <taxon>Atlanticothrix</taxon>
        <taxon>Atlanticothrix silvestris</taxon>
    </lineage>
</organism>
<gene>
    <name evidence="3" type="ORF">I8751_02530</name>
</gene>
<sequence>MKIITFSLHTQQPLLATSFQGDPNSDVSYSFIPGSMIRGAIIGRYMKQHQLSELDLSNDTVKHLFFDAKSTRYLNAYLLSQDGNRTLPVPRSWFKDKDAEVTDDSTIWVYDFSLDRGDDLENSKFVGEYFCTEEGSCVRFYKEKRRINIHNQRDRKQGRSTQIKRDPQTKQLKGEGEIFRYEAIDAGQTFQAVILCKEADAAFLKKLLHKSQDLWLGGSQSAGYGHTKISEINCHDAWDEVSIPIEDRIDRESFTITLLSDMVLRDEWGQYAVIPPSAQHQVPVPLIEELKKILGVELQSKRSFTSSTLVGGFNRKWGLPLPQVPAFTAGSVFVFENISLTSEQIQQLETQGIGERRVEGFGRVVVNWLEENHFQVYPKPTKSTSQPTLKQETSRTLAAHMAERLLHKKLEQLLQKQIGRLAIQGNISNSQLSRLQLVARQALATGNCDLVLSLLDNLPANAKGQFEKAKIGTGKDSLKQKLDEWLRTPMSWISNPQDLTVKIADIERSITDEFAINNKLVEKYTLRLIMAVAKKAMKEEI</sequence>
<evidence type="ECO:0000259" key="2">
    <source>
        <dbReference type="Pfam" id="PF03787"/>
    </source>
</evidence>
<dbReference type="AlphaFoldDB" id="A0A8J7KYT9"/>
<protein>
    <recommendedName>
        <fullName evidence="2">CRISPR type III-associated protein domain-containing protein</fullName>
    </recommendedName>
</protein>
<comment type="caution">
    <text evidence="3">The sequence shown here is derived from an EMBL/GenBank/DDBJ whole genome shotgun (WGS) entry which is preliminary data.</text>
</comment>
<dbReference type="GO" id="GO:0051607">
    <property type="term" value="P:defense response to virus"/>
    <property type="evidence" value="ECO:0007669"/>
    <property type="project" value="UniProtKB-KW"/>
</dbReference>
<accession>A0A8J7KYT9</accession>
<name>A0A8J7KYT9_9CYAN</name>
<dbReference type="EMBL" id="JAECZB010000003">
    <property type="protein sequence ID" value="MBH8551276.1"/>
    <property type="molecule type" value="Genomic_DNA"/>
</dbReference>
<dbReference type="Proteomes" id="UP000599391">
    <property type="component" value="Unassembled WGS sequence"/>
</dbReference>
<evidence type="ECO:0000313" key="3">
    <source>
        <dbReference type="EMBL" id="MBH8551276.1"/>
    </source>
</evidence>
<dbReference type="Pfam" id="PF03787">
    <property type="entry name" value="RAMPs"/>
    <property type="match status" value="1"/>
</dbReference>
<keyword evidence="1" id="KW-0051">Antiviral defense</keyword>
<evidence type="ECO:0000313" key="4">
    <source>
        <dbReference type="Proteomes" id="UP000599391"/>
    </source>
</evidence>
<evidence type="ECO:0000256" key="1">
    <source>
        <dbReference type="ARBA" id="ARBA00023118"/>
    </source>
</evidence>
<dbReference type="RefSeq" id="WP_214437586.1">
    <property type="nucleotide sequence ID" value="NZ_JAECZB010000003.1"/>
</dbReference>
<keyword evidence="4" id="KW-1185">Reference proteome</keyword>
<proteinExistence type="predicted"/>